<dbReference type="GO" id="GO:0046872">
    <property type="term" value="F:metal ion binding"/>
    <property type="evidence" value="ECO:0007669"/>
    <property type="project" value="UniProtKB-KW"/>
</dbReference>
<comment type="cofactor">
    <cofactor evidence="1">
        <name>Ca(2+)</name>
        <dbReference type="ChEBI" id="CHEBI:29108"/>
    </cofactor>
</comment>
<dbReference type="InterPro" id="IPR050738">
    <property type="entry name" value="Sulfatase"/>
</dbReference>
<dbReference type="Gene3D" id="1.10.287.550">
    <property type="entry name" value="Helix hairpin bin"/>
    <property type="match status" value="1"/>
</dbReference>
<keyword evidence="6" id="KW-1133">Transmembrane helix</keyword>
<organism evidence="9 10">
    <name type="scientific">Mizuhopecten yessoensis</name>
    <name type="common">Japanese scallop</name>
    <name type="synonym">Patinopecten yessoensis</name>
    <dbReference type="NCBI Taxonomy" id="6573"/>
    <lineage>
        <taxon>Eukaryota</taxon>
        <taxon>Metazoa</taxon>
        <taxon>Spiralia</taxon>
        <taxon>Lophotrochozoa</taxon>
        <taxon>Mollusca</taxon>
        <taxon>Bivalvia</taxon>
        <taxon>Autobranchia</taxon>
        <taxon>Pteriomorphia</taxon>
        <taxon>Pectinida</taxon>
        <taxon>Pectinoidea</taxon>
        <taxon>Pectinidae</taxon>
        <taxon>Mizuhopecten</taxon>
    </lineage>
</organism>
<reference evidence="9 10" key="1">
    <citation type="journal article" date="2017" name="Nat. Ecol. Evol.">
        <title>Scallop genome provides insights into evolution of bilaterian karyotype and development.</title>
        <authorList>
            <person name="Wang S."/>
            <person name="Zhang J."/>
            <person name="Jiao W."/>
            <person name="Li J."/>
            <person name="Xun X."/>
            <person name="Sun Y."/>
            <person name="Guo X."/>
            <person name="Huan P."/>
            <person name="Dong B."/>
            <person name="Zhang L."/>
            <person name="Hu X."/>
            <person name="Sun X."/>
            <person name="Wang J."/>
            <person name="Zhao C."/>
            <person name="Wang Y."/>
            <person name="Wang D."/>
            <person name="Huang X."/>
            <person name="Wang R."/>
            <person name="Lv J."/>
            <person name="Li Y."/>
            <person name="Zhang Z."/>
            <person name="Liu B."/>
            <person name="Lu W."/>
            <person name="Hui Y."/>
            <person name="Liang J."/>
            <person name="Zhou Z."/>
            <person name="Hou R."/>
            <person name="Li X."/>
            <person name="Liu Y."/>
            <person name="Li H."/>
            <person name="Ning X."/>
            <person name="Lin Y."/>
            <person name="Zhao L."/>
            <person name="Xing Q."/>
            <person name="Dou J."/>
            <person name="Li Y."/>
            <person name="Mao J."/>
            <person name="Guo H."/>
            <person name="Dou H."/>
            <person name="Li T."/>
            <person name="Mu C."/>
            <person name="Jiang W."/>
            <person name="Fu Q."/>
            <person name="Fu X."/>
            <person name="Miao Y."/>
            <person name="Liu J."/>
            <person name="Yu Q."/>
            <person name="Li R."/>
            <person name="Liao H."/>
            <person name="Li X."/>
            <person name="Kong Y."/>
            <person name="Jiang Z."/>
            <person name="Chourrout D."/>
            <person name="Li R."/>
            <person name="Bao Z."/>
        </authorList>
    </citation>
    <scope>NUCLEOTIDE SEQUENCE [LARGE SCALE GENOMIC DNA]</scope>
    <source>
        <strain evidence="9 10">PY_sf001</strain>
    </source>
</reference>
<feature type="transmembrane region" description="Helical" evidence="6">
    <location>
        <begin position="208"/>
        <end position="229"/>
    </location>
</feature>
<evidence type="ECO:0000259" key="8">
    <source>
        <dbReference type="Pfam" id="PF00884"/>
    </source>
</evidence>
<evidence type="ECO:0000256" key="1">
    <source>
        <dbReference type="ARBA" id="ARBA00001913"/>
    </source>
</evidence>
<dbReference type="GO" id="GO:0004065">
    <property type="term" value="F:arylsulfatase activity"/>
    <property type="evidence" value="ECO:0007669"/>
    <property type="project" value="TreeGrafter"/>
</dbReference>
<dbReference type="Pfam" id="PF14707">
    <property type="entry name" value="Sulfatase_C"/>
    <property type="match status" value="1"/>
</dbReference>
<proteinExistence type="inferred from homology"/>
<feature type="signal peptide" evidence="7">
    <location>
        <begin position="1"/>
        <end position="23"/>
    </location>
</feature>
<dbReference type="InterPro" id="IPR024607">
    <property type="entry name" value="Sulfatase_CS"/>
</dbReference>
<dbReference type="InterPro" id="IPR017850">
    <property type="entry name" value="Alkaline_phosphatase_core_sf"/>
</dbReference>
<feature type="transmembrane region" description="Helical" evidence="6">
    <location>
        <begin position="182"/>
        <end position="201"/>
    </location>
</feature>
<protein>
    <submittedName>
        <fullName evidence="9">Steryl-sulfatase</fullName>
    </submittedName>
</protein>
<evidence type="ECO:0000256" key="6">
    <source>
        <dbReference type="SAM" id="Phobius"/>
    </source>
</evidence>
<dbReference type="EMBL" id="NEDP02005473">
    <property type="protein sequence ID" value="OWF40355.1"/>
    <property type="molecule type" value="Genomic_DNA"/>
</dbReference>
<evidence type="ECO:0000256" key="7">
    <source>
        <dbReference type="SAM" id="SignalP"/>
    </source>
</evidence>
<comment type="similarity">
    <text evidence="2">Belongs to the sulfatase family.</text>
</comment>
<evidence type="ECO:0000256" key="4">
    <source>
        <dbReference type="ARBA" id="ARBA00022801"/>
    </source>
</evidence>
<keyword evidence="5" id="KW-0106">Calcium</keyword>
<keyword evidence="6" id="KW-0812">Transmembrane</keyword>
<dbReference type="OrthoDB" id="103349at2759"/>
<evidence type="ECO:0000256" key="2">
    <source>
        <dbReference type="ARBA" id="ARBA00008779"/>
    </source>
</evidence>
<feature type="domain" description="Sulfatase N-terminal" evidence="8">
    <location>
        <begin position="25"/>
        <end position="409"/>
    </location>
</feature>
<dbReference type="PROSITE" id="PS00149">
    <property type="entry name" value="SULFATASE_2"/>
    <property type="match status" value="1"/>
</dbReference>
<sequence length="572" mass="63407">MTSIHVLISMVGFALESALFANASPNIVIFIADDLGYGDVGCFGNTSLKTPNIDRLATEGAKMTHHLAAASMCSPSRTALLTGRYPVRSGMVPSGHIRINTFLACRGGLPHGEITIAELAKSAGYKTALIGKWHLGMSRTIGDNVYHPKNQGFDSFYGLPLTNLRDFGDDGDSIFRAYMPAWLWRCFGITMVGCLTSLGLYKRAYVGALCCLVLVVLTVVPVGTFLFVVTNMKILNSMIYKDFDIVEQPIRLRGMTQRFAKESVEFLEQQKIERNPFLLVVSWTHVHTAIQVTKEFRGRTRHGLYGDAVEELDSGVGEITDALNRLGLRDDTIVYFTSDNGGYLEEKGLHGEMNGGYNGIFKGGKGQGAVEGGIRMPGVIRWPGKIPPGTVVNEPTWMMDMYPTLARAMRAELPSDRPLDGKDILPLLRQQDTVSPHTFMVHYCGIDVHAIRYRPRTGIKVWKLVLRSPNYVSGTNKCVPICTCPDAIIHSVPFLYELTSDPSEANPLNYSGNTDLEKVVAIIQQGHGRHIRSVEPVEIQFSTRNLIWRPHLQVCCNFPSCHCKDPKYADYN</sequence>
<keyword evidence="4" id="KW-0378">Hydrolase</keyword>
<dbReference type="PANTHER" id="PTHR42693:SF49">
    <property type="entry name" value="SULFATASE N-TERMINAL DOMAIN-CONTAINING PROTEIN"/>
    <property type="match status" value="1"/>
</dbReference>
<evidence type="ECO:0000256" key="5">
    <source>
        <dbReference type="ARBA" id="ARBA00022837"/>
    </source>
</evidence>
<evidence type="ECO:0000256" key="3">
    <source>
        <dbReference type="ARBA" id="ARBA00022723"/>
    </source>
</evidence>
<accession>A0A210PV65</accession>
<name>A0A210PV65_MIZYE</name>
<dbReference type="Pfam" id="PF00884">
    <property type="entry name" value="Sulfatase"/>
    <property type="match status" value="1"/>
</dbReference>
<dbReference type="InterPro" id="IPR000917">
    <property type="entry name" value="Sulfatase_N"/>
</dbReference>
<dbReference type="STRING" id="6573.A0A210PV65"/>
<keyword evidence="6" id="KW-0472">Membrane</keyword>
<feature type="chain" id="PRO_5012058111" evidence="7">
    <location>
        <begin position="24"/>
        <end position="572"/>
    </location>
</feature>
<comment type="caution">
    <text evidence="9">The sequence shown here is derived from an EMBL/GenBank/DDBJ whole genome shotgun (WGS) entry which is preliminary data.</text>
</comment>
<evidence type="ECO:0000313" key="10">
    <source>
        <dbReference type="Proteomes" id="UP000242188"/>
    </source>
</evidence>
<dbReference type="Gene3D" id="3.30.1120.10">
    <property type="match status" value="1"/>
</dbReference>
<evidence type="ECO:0000313" key="9">
    <source>
        <dbReference type="EMBL" id="OWF40355.1"/>
    </source>
</evidence>
<dbReference type="PANTHER" id="PTHR42693">
    <property type="entry name" value="ARYLSULFATASE FAMILY MEMBER"/>
    <property type="match status" value="1"/>
</dbReference>
<dbReference type="AlphaFoldDB" id="A0A210PV65"/>
<dbReference type="PROSITE" id="PS00523">
    <property type="entry name" value="SULFATASE_1"/>
    <property type="match status" value="1"/>
</dbReference>
<keyword evidence="7" id="KW-0732">Signal</keyword>
<dbReference type="Proteomes" id="UP000242188">
    <property type="component" value="Unassembled WGS sequence"/>
</dbReference>
<dbReference type="SUPFAM" id="SSF53649">
    <property type="entry name" value="Alkaline phosphatase-like"/>
    <property type="match status" value="1"/>
</dbReference>
<dbReference type="Gene3D" id="3.40.720.10">
    <property type="entry name" value="Alkaline Phosphatase, subunit A"/>
    <property type="match status" value="1"/>
</dbReference>
<keyword evidence="3" id="KW-0479">Metal-binding</keyword>
<keyword evidence="10" id="KW-1185">Reference proteome</keyword>
<gene>
    <name evidence="9" type="ORF">KP79_PYT05504</name>
</gene>